<evidence type="ECO:0000313" key="8">
    <source>
        <dbReference type="EMBL" id="OGY81714.1"/>
    </source>
</evidence>
<keyword evidence="2 5" id="KW-0689">Ribosomal protein</keyword>
<dbReference type="PROSITE" id="PS00360">
    <property type="entry name" value="RIBOSOMAL_S9"/>
    <property type="match status" value="1"/>
</dbReference>
<evidence type="ECO:0000256" key="7">
    <source>
        <dbReference type="SAM" id="MobiDB-lite"/>
    </source>
</evidence>
<dbReference type="GO" id="GO:0003735">
    <property type="term" value="F:structural constituent of ribosome"/>
    <property type="evidence" value="ECO:0007669"/>
    <property type="project" value="InterPro"/>
</dbReference>
<accession>A0A1G2AXS4</accession>
<dbReference type="GO" id="GO:0015935">
    <property type="term" value="C:small ribosomal subunit"/>
    <property type="evidence" value="ECO:0007669"/>
    <property type="project" value="TreeGrafter"/>
</dbReference>
<dbReference type="GO" id="GO:0005737">
    <property type="term" value="C:cytoplasm"/>
    <property type="evidence" value="ECO:0007669"/>
    <property type="project" value="UniProtKB-ARBA"/>
</dbReference>
<dbReference type="InterPro" id="IPR000754">
    <property type="entry name" value="Ribosomal_uS9"/>
</dbReference>
<dbReference type="Pfam" id="PF00380">
    <property type="entry name" value="Ribosomal_S9"/>
    <property type="match status" value="1"/>
</dbReference>
<dbReference type="NCBIfam" id="NF001099">
    <property type="entry name" value="PRK00132.1"/>
    <property type="match status" value="1"/>
</dbReference>
<name>A0A1G2AXS4_9BACT</name>
<dbReference type="Proteomes" id="UP000176952">
    <property type="component" value="Unassembled WGS sequence"/>
</dbReference>
<dbReference type="EMBL" id="MHKD01000042">
    <property type="protein sequence ID" value="OGY81714.1"/>
    <property type="molecule type" value="Genomic_DNA"/>
</dbReference>
<dbReference type="GO" id="GO:0003723">
    <property type="term" value="F:RNA binding"/>
    <property type="evidence" value="ECO:0007669"/>
    <property type="project" value="TreeGrafter"/>
</dbReference>
<comment type="caution">
    <text evidence="8">The sequence shown here is derived from an EMBL/GenBank/DDBJ whole genome shotgun (WGS) entry which is preliminary data.</text>
</comment>
<protein>
    <recommendedName>
        <fullName evidence="4 5">Small ribosomal subunit protein uS9</fullName>
    </recommendedName>
</protein>
<sequence>MTEKITKPASKSKSHAVAQGYVYAVGRRKSAVARVRLYKKGEPRLVINGKPLHEVFVNSYWQGMVEAPLQVVDAAGKFYISVKVEGGGLRGQAESIRHGIARVLQLFNPEWRTLLKRAGFLKRDPRVKERKKYGLKRARRAPQWSKR</sequence>
<evidence type="ECO:0000256" key="3">
    <source>
        <dbReference type="ARBA" id="ARBA00023274"/>
    </source>
</evidence>
<evidence type="ECO:0000256" key="1">
    <source>
        <dbReference type="ARBA" id="ARBA00005251"/>
    </source>
</evidence>
<evidence type="ECO:0000313" key="9">
    <source>
        <dbReference type="Proteomes" id="UP000176952"/>
    </source>
</evidence>
<comment type="similarity">
    <text evidence="1 5 6">Belongs to the universal ribosomal protein uS9 family.</text>
</comment>
<feature type="region of interest" description="Disordered" evidence="7">
    <location>
        <begin position="128"/>
        <end position="147"/>
    </location>
</feature>
<dbReference type="GO" id="GO:0006412">
    <property type="term" value="P:translation"/>
    <property type="evidence" value="ECO:0007669"/>
    <property type="project" value="UniProtKB-UniRule"/>
</dbReference>
<dbReference type="InterPro" id="IPR020568">
    <property type="entry name" value="Ribosomal_Su5_D2-typ_SF"/>
</dbReference>
<organism evidence="8 9">
    <name type="scientific">Candidatus Kerfeldbacteria bacterium RIFCSPHIGHO2_12_FULL_48_17</name>
    <dbReference type="NCBI Taxonomy" id="1798542"/>
    <lineage>
        <taxon>Bacteria</taxon>
        <taxon>Candidatus Kerfeldiibacteriota</taxon>
    </lineage>
</organism>
<evidence type="ECO:0000256" key="5">
    <source>
        <dbReference type="HAMAP-Rule" id="MF_00532"/>
    </source>
</evidence>
<evidence type="ECO:0000256" key="4">
    <source>
        <dbReference type="ARBA" id="ARBA00035259"/>
    </source>
</evidence>
<reference evidence="8 9" key="1">
    <citation type="journal article" date="2016" name="Nat. Commun.">
        <title>Thousands of microbial genomes shed light on interconnected biogeochemical processes in an aquifer system.</title>
        <authorList>
            <person name="Anantharaman K."/>
            <person name="Brown C.T."/>
            <person name="Hug L.A."/>
            <person name="Sharon I."/>
            <person name="Castelle C.J."/>
            <person name="Probst A.J."/>
            <person name="Thomas B.C."/>
            <person name="Singh A."/>
            <person name="Wilkins M.J."/>
            <person name="Karaoz U."/>
            <person name="Brodie E.L."/>
            <person name="Williams K.H."/>
            <person name="Hubbard S.S."/>
            <person name="Banfield J.F."/>
        </authorList>
    </citation>
    <scope>NUCLEOTIDE SEQUENCE [LARGE SCALE GENOMIC DNA]</scope>
</reference>
<dbReference type="AlphaFoldDB" id="A0A1G2AXS4"/>
<evidence type="ECO:0000256" key="6">
    <source>
        <dbReference type="RuleBase" id="RU003815"/>
    </source>
</evidence>
<dbReference type="FunFam" id="3.30.230.10:FF:000001">
    <property type="entry name" value="30S ribosomal protein S9"/>
    <property type="match status" value="1"/>
</dbReference>
<dbReference type="InterPro" id="IPR014721">
    <property type="entry name" value="Ribsml_uS5_D2-typ_fold_subgr"/>
</dbReference>
<keyword evidence="3 5" id="KW-0687">Ribonucleoprotein</keyword>
<proteinExistence type="inferred from homology"/>
<dbReference type="PANTHER" id="PTHR21569:SF1">
    <property type="entry name" value="SMALL RIBOSOMAL SUBUNIT PROTEIN US9M"/>
    <property type="match status" value="1"/>
</dbReference>
<dbReference type="HAMAP" id="MF_00532_B">
    <property type="entry name" value="Ribosomal_uS9_B"/>
    <property type="match status" value="1"/>
</dbReference>
<dbReference type="SUPFAM" id="SSF54211">
    <property type="entry name" value="Ribosomal protein S5 domain 2-like"/>
    <property type="match status" value="1"/>
</dbReference>
<dbReference type="InterPro" id="IPR020574">
    <property type="entry name" value="Ribosomal_uS9_CS"/>
</dbReference>
<evidence type="ECO:0000256" key="2">
    <source>
        <dbReference type="ARBA" id="ARBA00022980"/>
    </source>
</evidence>
<dbReference type="Gene3D" id="3.30.230.10">
    <property type="match status" value="1"/>
</dbReference>
<dbReference type="InterPro" id="IPR023035">
    <property type="entry name" value="Ribosomal_uS9_bac/plastid"/>
</dbReference>
<gene>
    <name evidence="5" type="primary">rpsI</name>
    <name evidence="8" type="ORF">A3F54_01475</name>
</gene>
<dbReference type="PANTHER" id="PTHR21569">
    <property type="entry name" value="RIBOSOMAL PROTEIN S9"/>
    <property type="match status" value="1"/>
</dbReference>
<dbReference type="STRING" id="1798542.A3F54_01475"/>